<name>A0A0A9EED8_ARUDO</name>
<dbReference type="AlphaFoldDB" id="A0A0A9EED8"/>
<reference evidence="1" key="1">
    <citation type="submission" date="2014-09" db="EMBL/GenBank/DDBJ databases">
        <authorList>
            <person name="Magalhaes I.L.F."/>
            <person name="Oliveira U."/>
            <person name="Santos F.R."/>
            <person name="Vidigal T.H.D.A."/>
            <person name="Brescovit A.D."/>
            <person name="Santos A.J."/>
        </authorList>
    </citation>
    <scope>NUCLEOTIDE SEQUENCE</scope>
    <source>
        <tissue evidence="1">Shoot tissue taken approximately 20 cm above the soil surface</tissue>
    </source>
</reference>
<evidence type="ECO:0000313" key="1">
    <source>
        <dbReference type="EMBL" id="JAD97383.1"/>
    </source>
</evidence>
<dbReference type="EMBL" id="GBRH01200512">
    <property type="protein sequence ID" value="JAD97383.1"/>
    <property type="molecule type" value="Transcribed_RNA"/>
</dbReference>
<accession>A0A0A9EED8</accession>
<sequence>MNQSRREVSVGLQRVDLQRGALGHRNIVRAMARRGSGVDPAPAQCLEHAKLCTA</sequence>
<reference evidence="1" key="2">
    <citation type="journal article" date="2015" name="Data Brief">
        <title>Shoot transcriptome of the giant reed, Arundo donax.</title>
        <authorList>
            <person name="Barrero R.A."/>
            <person name="Guerrero F.D."/>
            <person name="Moolhuijzen P."/>
            <person name="Goolsby J.A."/>
            <person name="Tidwell J."/>
            <person name="Bellgard S.E."/>
            <person name="Bellgard M.I."/>
        </authorList>
    </citation>
    <scope>NUCLEOTIDE SEQUENCE</scope>
    <source>
        <tissue evidence="1">Shoot tissue taken approximately 20 cm above the soil surface</tissue>
    </source>
</reference>
<proteinExistence type="predicted"/>
<protein>
    <submittedName>
        <fullName evidence="1">Uncharacterized protein</fullName>
    </submittedName>
</protein>
<organism evidence="1">
    <name type="scientific">Arundo donax</name>
    <name type="common">Giant reed</name>
    <name type="synonym">Donax arundinaceus</name>
    <dbReference type="NCBI Taxonomy" id="35708"/>
    <lineage>
        <taxon>Eukaryota</taxon>
        <taxon>Viridiplantae</taxon>
        <taxon>Streptophyta</taxon>
        <taxon>Embryophyta</taxon>
        <taxon>Tracheophyta</taxon>
        <taxon>Spermatophyta</taxon>
        <taxon>Magnoliopsida</taxon>
        <taxon>Liliopsida</taxon>
        <taxon>Poales</taxon>
        <taxon>Poaceae</taxon>
        <taxon>PACMAD clade</taxon>
        <taxon>Arundinoideae</taxon>
        <taxon>Arundineae</taxon>
        <taxon>Arundo</taxon>
    </lineage>
</organism>